<sequence>MSYKKQAEVFQELRELVKKYNVTVVTAIQPRSLHSIPTLPDDQEFIFIDYPDTILKDKK</sequence>
<name>A0A0F9Y1A6_9ZZZZ</name>
<evidence type="ECO:0000313" key="1">
    <source>
        <dbReference type="EMBL" id="KKN98438.1"/>
    </source>
</evidence>
<organism evidence="1">
    <name type="scientific">marine sediment metagenome</name>
    <dbReference type="NCBI Taxonomy" id="412755"/>
    <lineage>
        <taxon>unclassified sequences</taxon>
        <taxon>metagenomes</taxon>
        <taxon>ecological metagenomes</taxon>
    </lineage>
</organism>
<gene>
    <name evidence="1" type="ORF">LCGC14_0145330</name>
</gene>
<comment type="caution">
    <text evidence="1">The sequence shown here is derived from an EMBL/GenBank/DDBJ whole genome shotgun (WGS) entry which is preliminary data.</text>
</comment>
<protein>
    <submittedName>
        <fullName evidence="1">Uncharacterized protein</fullName>
    </submittedName>
</protein>
<dbReference type="AlphaFoldDB" id="A0A0F9Y1A6"/>
<accession>A0A0F9Y1A6</accession>
<dbReference type="EMBL" id="LAZR01000051">
    <property type="protein sequence ID" value="KKN98438.1"/>
    <property type="molecule type" value="Genomic_DNA"/>
</dbReference>
<reference evidence="1" key="1">
    <citation type="journal article" date="2015" name="Nature">
        <title>Complex archaea that bridge the gap between prokaryotes and eukaryotes.</title>
        <authorList>
            <person name="Spang A."/>
            <person name="Saw J.H."/>
            <person name="Jorgensen S.L."/>
            <person name="Zaremba-Niedzwiedzka K."/>
            <person name="Martijn J."/>
            <person name="Lind A.E."/>
            <person name="van Eijk R."/>
            <person name="Schleper C."/>
            <person name="Guy L."/>
            <person name="Ettema T.J."/>
        </authorList>
    </citation>
    <scope>NUCLEOTIDE SEQUENCE</scope>
</reference>
<proteinExistence type="predicted"/>